<proteinExistence type="predicted"/>
<dbReference type="KEGG" id="pcea:J3359_15375"/>
<evidence type="ECO:0000313" key="4">
    <source>
        <dbReference type="Proteomes" id="UP000663920"/>
    </source>
</evidence>
<name>A0A975CMR0_9FLAO</name>
<evidence type="ECO:0000313" key="3">
    <source>
        <dbReference type="EMBL" id="QTE22174.1"/>
    </source>
</evidence>
<sequence length="494" mass="54781">MLLLLIVSGVAQAQSFVLDNKDNQSHIGDLTGGDRLNIATTSFTDPNTKQVREWLFMSSTKGVFELGTLETFTYIFEKKNNTFIKRTTDNLRFLTFGSATFMNLDNDGYPDFANTGVDKFNASRTYVYRYKKDSLKLSQELDGVIKSAIAVIPHSNGDGLIFSGLMHEENIYKTKIVKNDPQNPGDLVEVFDGSGGVSGGAHVIDLMNTGKLIPNVHGTKNGNSFNHKFELQSDGTYIVSDVGLPTLEDGVSVYYDINRDGYLDWIAAGIVTTFSNNPRLILVYLNDGNGNFSQHQIIPCGDSMRIKLIDTDADGYKESLITMGKNWNGYRYDLVPFKIVDGKFQKWEHNPFDSESTITDFGRGFNNGKIIVTDMNSDGKDDVILLGRTTDSSASWGNYKAQLYLNTTTSLSVTDNFLSKETKIYPNPTSGNITIEVPAGSEIENITVYDVGGRLITTALNTKHLDMSAFTNGFYLLKFQTTDGTIGNKKFMKH</sequence>
<dbReference type="SUPFAM" id="SSF69318">
    <property type="entry name" value="Integrin alpha N-terminal domain"/>
    <property type="match status" value="1"/>
</dbReference>
<accession>A0A975CMR0</accession>
<keyword evidence="4" id="KW-1185">Reference proteome</keyword>
<evidence type="ECO:0000259" key="2">
    <source>
        <dbReference type="Pfam" id="PF18962"/>
    </source>
</evidence>
<dbReference type="RefSeq" id="WP_208077870.1">
    <property type="nucleotide sequence ID" value="NZ_CP071869.1"/>
</dbReference>
<dbReference type="InterPro" id="IPR013517">
    <property type="entry name" value="FG-GAP"/>
</dbReference>
<dbReference type="InterPro" id="IPR026444">
    <property type="entry name" value="Secre_tail"/>
</dbReference>
<keyword evidence="1" id="KW-0732">Signal</keyword>
<dbReference type="NCBIfam" id="TIGR04183">
    <property type="entry name" value="Por_Secre_tail"/>
    <property type="match status" value="1"/>
</dbReference>
<gene>
    <name evidence="3" type="ORF">J3359_15375</name>
</gene>
<dbReference type="AlphaFoldDB" id="A0A975CMR0"/>
<feature type="domain" description="Secretion system C-terminal sorting" evidence="2">
    <location>
        <begin position="424"/>
        <end position="491"/>
    </location>
</feature>
<organism evidence="3 4">
    <name type="scientific">Polaribacter cellanae</name>
    <dbReference type="NCBI Taxonomy" id="2818493"/>
    <lineage>
        <taxon>Bacteria</taxon>
        <taxon>Pseudomonadati</taxon>
        <taxon>Bacteroidota</taxon>
        <taxon>Flavobacteriia</taxon>
        <taxon>Flavobacteriales</taxon>
        <taxon>Flavobacteriaceae</taxon>
    </lineage>
</organism>
<evidence type="ECO:0000256" key="1">
    <source>
        <dbReference type="ARBA" id="ARBA00022729"/>
    </source>
</evidence>
<dbReference type="InterPro" id="IPR028994">
    <property type="entry name" value="Integrin_alpha_N"/>
</dbReference>
<dbReference type="Proteomes" id="UP000663920">
    <property type="component" value="Chromosome"/>
</dbReference>
<dbReference type="Pfam" id="PF13517">
    <property type="entry name" value="FG-GAP_3"/>
    <property type="match status" value="1"/>
</dbReference>
<protein>
    <submittedName>
        <fullName evidence="3">T9SS type A sorting domain-containing protein</fullName>
    </submittedName>
</protein>
<dbReference type="EMBL" id="CP071869">
    <property type="protein sequence ID" value="QTE22174.1"/>
    <property type="molecule type" value="Genomic_DNA"/>
</dbReference>
<reference evidence="3 4" key="1">
    <citation type="submission" date="2021-03" db="EMBL/GenBank/DDBJ databases">
        <title>Complete genome of Polaribacter_sp.SM13.</title>
        <authorList>
            <person name="Jeong S.W."/>
            <person name="Bae J.W."/>
        </authorList>
    </citation>
    <scope>NUCLEOTIDE SEQUENCE [LARGE SCALE GENOMIC DNA]</scope>
    <source>
        <strain evidence="3 4">SM13</strain>
    </source>
</reference>
<dbReference type="Pfam" id="PF18962">
    <property type="entry name" value="Por_Secre_tail"/>
    <property type="match status" value="1"/>
</dbReference>